<name>A0ACB5SDC0_9PEZI</name>
<organism evidence="1 2">
    <name type="scientific">Neofusicoccum parvum</name>
    <dbReference type="NCBI Taxonomy" id="310453"/>
    <lineage>
        <taxon>Eukaryota</taxon>
        <taxon>Fungi</taxon>
        <taxon>Dikarya</taxon>
        <taxon>Ascomycota</taxon>
        <taxon>Pezizomycotina</taxon>
        <taxon>Dothideomycetes</taxon>
        <taxon>Dothideomycetes incertae sedis</taxon>
        <taxon>Botryosphaeriales</taxon>
        <taxon>Botryosphaeriaceae</taxon>
        <taxon>Neofusicoccum</taxon>
    </lineage>
</organism>
<dbReference type="EMBL" id="BSXG01000072">
    <property type="protein sequence ID" value="GME35598.1"/>
    <property type="molecule type" value="Genomic_DNA"/>
</dbReference>
<evidence type="ECO:0000313" key="2">
    <source>
        <dbReference type="Proteomes" id="UP001165186"/>
    </source>
</evidence>
<keyword evidence="2" id="KW-1185">Reference proteome</keyword>
<proteinExistence type="predicted"/>
<dbReference type="Proteomes" id="UP001165186">
    <property type="component" value="Unassembled WGS sequence"/>
</dbReference>
<accession>A0ACB5SDC0</accession>
<comment type="caution">
    <text evidence="1">The sequence shown here is derived from an EMBL/GenBank/DDBJ whole genome shotgun (WGS) entry which is preliminary data.</text>
</comment>
<sequence>MSRVAVVGGATGVGRTIVEEIAATKKHVVFVFTRNATDVFAHQADVFVVVVDYSSPSSIAQVLRENEIDTIISTAGVYTDELAEVQFRLIDAAVQCGTVKRNYPLSYSVNKNMIIEKLEQTSLEFTRFIIGTFMDYYGHPHAPTYLLMMAVGIDVENAVAALPGDGNVPVTFTYSADVGKFVAAALDLPQWPTESFMAGDKLTFNEMVKLAEKARGRKFEIHYDPVEKLKAGQVTELPANVQRYAVFAKEFIDTSICGYELSAAEGWFDLPKPNLNELLPHVKPMTAEQFLNRYWEGK</sequence>
<evidence type="ECO:0000313" key="1">
    <source>
        <dbReference type="EMBL" id="GME35598.1"/>
    </source>
</evidence>
<protein>
    <submittedName>
        <fullName evidence="1">Uncharacterized protein BGW36DRAFT_414534</fullName>
    </submittedName>
</protein>
<reference evidence="1" key="1">
    <citation type="submission" date="2024-09" db="EMBL/GenBank/DDBJ databases">
        <title>Draft Genome Sequences of Neofusicoccum parvum.</title>
        <authorList>
            <person name="Ashida A."/>
            <person name="Camagna M."/>
            <person name="Tanaka A."/>
            <person name="Takemoto D."/>
        </authorList>
    </citation>
    <scope>NUCLEOTIDE SEQUENCE</scope>
    <source>
        <strain evidence="1">PPO83</strain>
    </source>
</reference>
<gene>
    <name evidence="1" type="primary">g276</name>
    <name evidence="1" type="ORF">NpPPO83_00000276</name>
</gene>